<keyword evidence="4 8" id="KW-0175">Coiled coil</keyword>
<feature type="binding site" evidence="7">
    <location>
        <begin position="167"/>
        <end position="174"/>
    </location>
    <ligand>
        <name>ATP</name>
        <dbReference type="ChEBI" id="CHEBI:30616"/>
    </ligand>
</feature>
<dbReference type="GO" id="GO:0007018">
    <property type="term" value="P:microtubule-based movement"/>
    <property type="evidence" value="ECO:0007669"/>
    <property type="project" value="InterPro"/>
</dbReference>
<dbReference type="PROSITE" id="PS50067">
    <property type="entry name" value="KINESIN_MOTOR_2"/>
    <property type="match status" value="1"/>
</dbReference>
<keyword evidence="2 7" id="KW-0547">Nucleotide-binding</keyword>
<name>A0A9Q0KUT3_9MAGN</name>
<gene>
    <name evidence="11" type="ORF">NE237_002211</name>
</gene>
<keyword evidence="3 7" id="KW-0067">ATP-binding</keyword>
<keyword evidence="12" id="KW-1185">Reference proteome</keyword>
<reference evidence="11" key="1">
    <citation type="journal article" date="2023" name="Plant J.">
        <title>The genome of the king protea, Protea cynaroides.</title>
        <authorList>
            <person name="Chang J."/>
            <person name="Duong T.A."/>
            <person name="Schoeman C."/>
            <person name="Ma X."/>
            <person name="Roodt D."/>
            <person name="Barker N."/>
            <person name="Li Z."/>
            <person name="Van de Peer Y."/>
            <person name="Mizrachi E."/>
        </authorList>
    </citation>
    <scope>NUCLEOTIDE SEQUENCE</scope>
    <source>
        <tissue evidence="11">Young leaves</tissue>
    </source>
</reference>
<dbReference type="GO" id="GO:0005874">
    <property type="term" value="C:microtubule"/>
    <property type="evidence" value="ECO:0007669"/>
    <property type="project" value="UniProtKB-KW"/>
</dbReference>
<evidence type="ECO:0000256" key="1">
    <source>
        <dbReference type="ARBA" id="ARBA00022701"/>
    </source>
</evidence>
<feature type="compositionally biased region" description="Polar residues" evidence="9">
    <location>
        <begin position="8"/>
        <end position="31"/>
    </location>
</feature>
<feature type="region of interest" description="Disordered" evidence="9">
    <location>
        <begin position="1"/>
        <end position="56"/>
    </location>
</feature>
<comment type="similarity">
    <text evidence="6">Belongs to the TRAFAC class myosin-kinesin ATPase superfamily. Kinesin family. KIN-12 subfamily.</text>
</comment>
<feature type="coiled-coil region" evidence="8">
    <location>
        <begin position="436"/>
        <end position="463"/>
    </location>
</feature>
<dbReference type="GO" id="GO:0005524">
    <property type="term" value="F:ATP binding"/>
    <property type="evidence" value="ECO:0007669"/>
    <property type="project" value="UniProtKB-UniRule"/>
</dbReference>
<dbReference type="EMBL" id="JAMYWD010000003">
    <property type="protein sequence ID" value="KAJ4977105.1"/>
    <property type="molecule type" value="Genomic_DNA"/>
</dbReference>
<evidence type="ECO:0000256" key="5">
    <source>
        <dbReference type="ARBA" id="ARBA00023175"/>
    </source>
</evidence>
<dbReference type="OrthoDB" id="1907171at2759"/>
<evidence type="ECO:0000313" key="11">
    <source>
        <dbReference type="EMBL" id="KAJ4977105.1"/>
    </source>
</evidence>
<dbReference type="SMART" id="SM00129">
    <property type="entry name" value="KISc"/>
    <property type="match status" value="1"/>
</dbReference>
<dbReference type="FunFam" id="3.40.850.10:FF:000052">
    <property type="entry name" value="Kinesin-like protein KIN-12F"/>
    <property type="match status" value="1"/>
</dbReference>
<evidence type="ECO:0000259" key="10">
    <source>
        <dbReference type="PROSITE" id="PS50067"/>
    </source>
</evidence>
<dbReference type="PANTHER" id="PTHR37739:SF16">
    <property type="entry name" value="KINESIN-LIKE PROTEIN"/>
    <property type="match status" value="1"/>
</dbReference>
<dbReference type="Proteomes" id="UP001141806">
    <property type="component" value="Unassembled WGS sequence"/>
</dbReference>
<dbReference type="InterPro" id="IPR019821">
    <property type="entry name" value="Kinesin_motor_CS"/>
</dbReference>
<protein>
    <recommendedName>
        <fullName evidence="10">Kinesin motor domain-containing protein</fullName>
    </recommendedName>
</protein>
<dbReference type="GO" id="GO:0008017">
    <property type="term" value="F:microtubule binding"/>
    <property type="evidence" value="ECO:0007669"/>
    <property type="project" value="InterPro"/>
</dbReference>
<organism evidence="11 12">
    <name type="scientific">Protea cynaroides</name>
    <dbReference type="NCBI Taxonomy" id="273540"/>
    <lineage>
        <taxon>Eukaryota</taxon>
        <taxon>Viridiplantae</taxon>
        <taxon>Streptophyta</taxon>
        <taxon>Embryophyta</taxon>
        <taxon>Tracheophyta</taxon>
        <taxon>Spermatophyta</taxon>
        <taxon>Magnoliopsida</taxon>
        <taxon>Proteales</taxon>
        <taxon>Proteaceae</taxon>
        <taxon>Protea</taxon>
    </lineage>
</organism>
<evidence type="ECO:0000256" key="3">
    <source>
        <dbReference type="ARBA" id="ARBA00022840"/>
    </source>
</evidence>
<feature type="coiled-coil region" evidence="8">
    <location>
        <begin position="1038"/>
        <end position="1128"/>
    </location>
</feature>
<dbReference type="PRINTS" id="PR00380">
    <property type="entry name" value="KINESINHEAVY"/>
</dbReference>
<dbReference type="AlphaFoldDB" id="A0A9Q0KUT3"/>
<evidence type="ECO:0000256" key="8">
    <source>
        <dbReference type="SAM" id="Coils"/>
    </source>
</evidence>
<evidence type="ECO:0000256" key="4">
    <source>
        <dbReference type="ARBA" id="ARBA00023054"/>
    </source>
</evidence>
<comment type="caution">
    <text evidence="11">The sequence shown here is derived from an EMBL/GenBank/DDBJ whole genome shotgun (WGS) entry which is preliminary data.</text>
</comment>
<dbReference type="InterPro" id="IPR036961">
    <property type="entry name" value="Kinesin_motor_dom_sf"/>
</dbReference>
<dbReference type="Gene3D" id="3.40.850.10">
    <property type="entry name" value="Kinesin motor domain"/>
    <property type="match status" value="1"/>
</dbReference>
<evidence type="ECO:0000256" key="9">
    <source>
        <dbReference type="SAM" id="MobiDB-lite"/>
    </source>
</evidence>
<dbReference type="InterPro" id="IPR001752">
    <property type="entry name" value="Kinesin_motor_dom"/>
</dbReference>
<dbReference type="InterPro" id="IPR027417">
    <property type="entry name" value="P-loop_NTPase"/>
</dbReference>
<keyword evidence="5 7" id="KW-0505">Motor protein</keyword>
<dbReference type="PANTHER" id="PTHR37739">
    <property type="entry name" value="KINESIN-LIKE PROTEIN KIN-12D"/>
    <property type="match status" value="1"/>
</dbReference>
<sequence>MKRHTENAENQFLGSIPTQSIRNLFSRSTSYKQKRKSKFGGENTPPPDPNVQPINTVPTSSVVAKKIPSKSVVFQKDSSRSGCQEDVPSDPSVKVVLRIRTDIGRDKLETPTIRRVSSNSLSLGDRLFSFDSVVDSSSSQEDIFKLVGVPLVKNSLAGFNTSILSYGQTGSGKTYTMWGPQSAMVEGHNSSSNQGIGPRVFQMLFSEIQKEQENSQEKQINYQCRCSFLEIYNDQIGDLLDPTQRNLEIRDDAKNGFYVENLTEEYVTNYEDVTQILIKGLSNRKVGATSINSKGSRSHIVFTCVIESWSKGTSSKCFSSSKTSRISLIDLAGSERNKLDDAGRQYVKEGKYVKKSLSQIGNLVNILAEGAQSGKTQNIPYRNSCLTHLLRETLGGNAKLTVICAIYPDNRCRVETLSTLRFGQRAKAIQNMPVINEIKEDDVNDLSDQIRQLKEELIKAKSDVYCSVGTKSGYFKGQKARDSLNQLRLSLNRSLILPHIDNDIEDDINVDEEDVKELIVQLDNVHCSSKNDSREPPDDKDCIQFPSLEETSEHDISSELDTDTLLNESKIEEIHLRKSETELLSNENDGYVENLLACPDIASNTNSAIRSSLSIRLGQQSPVLEGPTLSESPKIANSLKKSITTSSNLFVSQICASENPKIDPEIQRNSLKVSDKHSSLRSSKIFVGPTESLAASLQRGLQIIDYHQRNSASNKSSVALSFEHLALKPSQALQKYDAGVQEMPEVQKLETQKSASFLCTSCKRLRFSGSNQVQDSLKMWIAPVNEAVPPEGLTMPKLLEEARKREKDLESLCAEQAAKIEQLNCLVEQYRHERENDSIVQQSQEIETCQIKALDNGVVPIEELKTGYSSLEDTNKEELDPEYRNTIFNTNESAVLLKQNQCLQNSFHSLSGSIHLRKSVETRDESGEEIEKERQRWTEMESEWISLTDELRIDLESNRQHAEKVEAELRVEKKCTLELDDALNRAVLSHARMIEHYVDLQEKYNDLLEKHKRIMEGIADVKRAAAKAGGKGNGSRFVKSLAAELSALRVEREREREQLKKENKSLRIQLRDTAEAVHAAGELLVRLREAEGAASAAEENSTNAQQEIEKLKKQMEKQKRKHKMEMVTMKQYLAESRLPESALRPLYHQDSDAADCSTTTFLNDDQSWRAEFGPSYRDCGSLH</sequence>
<feature type="coiled-coil region" evidence="8">
    <location>
        <begin position="799"/>
        <end position="833"/>
    </location>
</feature>
<dbReference type="InterPro" id="IPR044986">
    <property type="entry name" value="KIF15/KIN-12"/>
</dbReference>
<dbReference type="GO" id="GO:0003777">
    <property type="term" value="F:microtubule motor activity"/>
    <property type="evidence" value="ECO:0007669"/>
    <property type="project" value="InterPro"/>
</dbReference>
<keyword evidence="1" id="KW-0493">Microtubule</keyword>
<evidence type="ECO:0000313" key="12">
    <source>
        <dbReference type="Proteomes" id="UP001141806"/>
    </source>
</evidence>
<evidence type="ECO:0000256" key="7">
    <source>
        <dbReference type="PROSITE-ProRule" id="PRU00283"/>
    </source>
</evidence>
<dbReference type="SUPFAM" id="SSF52540">
    <property type="entry name" value="P-loop containing nucleoside triphosphate hydrolases"/>
    <property type="match status" value="1"/>
</dbReference>
<dbReference type="Pfam" id="PF00225">
    <property type="entry name" value="Kinesin"/>
    <property type="match status" value="1"/>
</dbReference>
<dbReference type="PROSITE" id="PS00411">
    <property type="entry name" value="KINESIN_MOTOR_1"/>
    <property type="match status" value="1"/>
</dbReference>
<dbReference type="GO" id="GO:0009524">
    <property type="term" value="C:phragmoplast"/>
    <property type="evidence" value="ECO:0007669"/>
    <property type="project" value="UniProtKB-ARBA"/>
</dbReference>
<evidence type="ECO:0000256" key="6">
    <source>
        <dbReference type="ARBA" id="ARBA00034488"/>
    </source>
</evidence>
<feature type="domain" description="Kinesin motor" evidence="10">
    <location>
        <begin position="92"/>
        <end position="429"/>
    </location>
</feature>
<accession>A0A9Q0KUT3</accession>
<evidence type="ECO:0000256" key="2">
    <source>
        <dbReference type="ARBA" id="ARBA00022741"/>
    </source>
</evidence>
<proteinExistence type="inferred from homology"/>